<reference evidence="12 13" key="1">
    <citation type="journal article" date="2023" name="Elife">
        <title>Identification of key yeast species and microbe-microbe interactions impacting larval growth of Drosophila in the wild.</title>
        <authorList>
            <person name="Mure A."/>
            <person name="Sugiura Y."/>
            <person name="Maeda R."/>
            <person name="Honda K."/>
            <person name="Sakurai N."/>
            <person name="Takahashi Y."/>
            <person name="Watada M."/>
            <person name="Katoh T."/>
            <person name="Gotoh A."/>
            <person name="Gotoh Y."/>
            <person name="Taniguchi I."/>
            <person name="Nakamura K."/>
            <person name="Hayashi T."/>
            <person name="Katayama T."/>
            <person name="Uemura T."/>
            <person name="Hattori Y."/>
        </authorList>
    </citation>
    <scope>NUCLEOTIDE SEQUENCE [LARGE SCALE GENOMIC DNA]</scope>
    <source>
        <strain evidence="12 13">SB-73</strain>
    </source>
</reference>
<dbReference type="PANTHER" id="PTHR22883">
    <property type="entry name" value="ZINC FINGER DHHC DOMAIN CONTAINING PROTEIN"/>
    <property type="match status" value="1"/>
</dbReference>
<feature type="transmembrane region" description="Helical" evidence="10">
    <location>
        <begin position="228"/>
        <end position="252"/>
    </location>
</feature>
<dbReference type="InterPro" id="IPR001594">
    <property type="entry name" value="Palmitoyltrfase_DHHC"/>
</dbReference>
<dbReference type="PANTHER" id="PTHR22883:SF488">
    <property type="entry name" value="PALMITOYLTRANSFERASE"/>
    <property type="match status" value="1"/>
</dbReference>
<evidence type="ECO:0000256" key="8">
    <source>
        <dbReference type="ARBA" id="ARBA00023315"/>
    </source>
</evidence>
<dbReference type="GO" id="GO:0005794">
    <property type="term" value="C:Golgi apparatus"/>
    <property type="evidence" value="ECO:0007669"/>
    <property type="project" value="TreeGrafter"/>
</dbReference>
<gene>
    <name evidence="12" type="ORF">DASB73_004440</name>
</gene>
<dbReference type="EMBL" id="BTGC01000001">
    <property type="protein sequence ID" value="GMM49486.1"/>
    <property type="molecule type" value="Genomic_DNA"/>
</dbReference>
<dbReference type="GO" id="GO:0019706">
    <property type="term" value="F:protein-cysteine S-palmitoyltransferase activity"/>
    <property type="evidence" value="ECO:0007669"/>
    <property type="project" value="UniProtKB-EC"/>
</dbReference>
<keyword evidence="3 10" id="KW-0812">Transmembrane</keyword>
<comment type="domain">
    <text evidence="10">The DHHC domain is required for palmitoyltransferase activity.</text>
</comment>
<dbReference type="AlphaFoldDB" id="A0AAV5RD39"/>
<evidence type="ECO:0000256" key="3">
    <source>
        <dbReference type="ARBA" id="ARBA00022692"/>
    </source>
</evidence>
<evidence type="ECO:0000259" key="11">
    <source>
        <dbReference type="Pfam" id="PF01529"/>
    </source>
</evidence>
<comment type="subcellular location">
    <subcellularLocation>
        <location evidence="1">Membrane</location>
        <topology evidence="1">Multi-pass membrane protein</topology>
    </subcellularLocation>
</comment>
<comment type="catalytic activity">
    <reaction evidence="9 10">
        <text>L-cysteinyl-[protein] + hexadecanoyl-CoA = S-hexadecanoyl-L-cysteinyl-[protein] + CoA</text>
        <dbReference type="Rhea" id="RHEA:36683"/>
        <dbReference type="Rhea" id="RHEA-COMP:10131"/>
        <dbReference type="Rhea" id="RHEA-COMP:11032"/>
        <dbReference type="ChEBI" id="CHEBI:29950"/>
        <dbReference type="ChEBI" id="CHEBI:57287"/>
        <dbReference type="ChEBI" id="CHEBI:57379"/>
        <dbReference type="ChEBI" id="CHEBI:74151"/>
        <dbReference type="EC" id="2.3.1.225"/>
    </reaction>
</comment>
<feature type="transmembrane region" description="Helical" evidence="10">
    <location>
        <begin position="6"/>
        <end position="23"/>
    </location>
</feature>
<feature type="transmembrane region" description="Helical" evidence="10">
    <location>
        <begin position="35"/>
        <end position="52"/>
    </location>
</feature>
<keyword evidence="7" id="KW-0449">Lipoprotein</keyword>
<evidence type="ECO:0000256" key="1">
    <source>
        <dbReference type="ARBA" id="ARBA00004141"/>
    </source>
</evidence>
<feature type="transmembrane region" description="Helical" evidence="10">
    <location>
        <begin position="72"/>
        <end position="90"/>
    </location>
</feature>
<evidence type="ECO:0000313" key="12">
    <source>
        <dbReference type="EMBL" id="GMM49486.1"/>
    </source>
</evidence>
<evidence type="ECO:0000256" key="9">
    <source>
        <dbReference type="ARBA" id="ARBA00048048"/>
    </source>
</evidence>
<proteinExistence type="inferred from homology"/>
<keyword evidence="13" id="KW-1185">Reference proteome</keyword>
<evidence type="ECO:0000256" key="6">
    <source>
        <dbReference type="ARBA" id="ARBA00023139"/>
    </source>
</evidence>
<feature type="domain" description="Palmitoyltransferase DHHC" evidence="11">
    <location>
        <begin position="121"/>
        <end position="262"/>
    </location>
</feature>
<evidence type="ECO:0000256" key="5">
    <source>
        <dbReference type="ARBA" id="ARBA00023136"/>
    </source>
</evidence>
<dbReference type="PROSITE" id="PS50216">
    <property type="entry name" value="DHHC"/>
    <property type="match status" value="1"/>
</dbReference>
<evidence type="ECO:0000256" key="4">
    <source>
        <dbReference type="ARBA" id="ARBA00022989"/>
    </source>
</evidence>
<dbReference type="Proteomes" id="UP001362899">
    <property type="component" value="Unassembled WGS sequence"/>
</dbReference>
<name>A0AAV5RD39_STABA</name>
<accession>A0AAV5RD39</accession>
<evidence type="ECO:0000256" key="10">
    <source>
        <dbReference type="RuleBase" id="RU079119"/>
    </source>
</evidence>
<feature type="transmembrane region" description="Helical" evidence="10">
    <location>
        <begin position="163"/>
        <end position="184"/>
    </location>
</feature>
<dbReference type="GO" id="GO:0006612">
    <property type="term" value="P:protein targeting to membrane"/>
    <property type="evidence" value="ECO:0007669"/>
    <property type="project" value="TreeGrafter"/>
</dbReference>
<sequence length="341" mass="38773">MRVEPVYVLAVFIIATAFSLLFLRSKYISKLARSVAANVVPVGYCVAMYFFLWLFDQRFLVPFTNYSYSHKLFLRVNYPLPLVSLAILFLSNPGKITRSNHSAEVRRFEYDRILYTPFTECRTCLLTKPARSKHCSVCNACVAMQDHHCIWVNNCIGLRNYKYFILFLMINLYAFIYGFILIIFPLSSSLKLAWSQASSNANGNATKLWAAFSILIRLGNPEKTGACLLILCTTLAPLVAAFTIFHLMYVYAGITTNEADKWEDIKALIHENVLFMYKPSSILLLKRPDGTFNRKLTPDEESFISSHNSKLTVVTTEKELPNIYDNGFASNARLLLSPGEP</sequence>
<dbReference type="GO" id="GO:0005783">
    <property type="term" value="C:endoplasmic reticulum"/>
    <property type="evidence" value="ECO:0007669"/>
    <property type="project" value="TreeGrafter"/>
</dbReference>
<dbReference type="Pfam" id="PF01529">
    <property type="entry name" value="DHHC"/>
    <property type="match status" value="1"/>
</dbReference>
<keyword evidence="8 10" id="KW-0012">Acyltransferase</keyword>
<dbReference type="GO" id="GO:0016020">
    <property type="term" value="C:membrane"/>
    <property type="evidence" value="ECO:0007669"/>
    <property type="project" value="UniProtKB-SubCell"/>
</dbReference>
<keyword evidence="6" id="KW-0564">Palmitate</keyword>
<evidence type="ECO:0000256" key="2">
    <source>
        <dbReference type="ARBA" id="ARBA00022679"/>
    </source>
</evidence>
<dbReference type="InterPro" id="IPR039859">
    <property type="entry name" value="PFA4/ZDH16/20/ERF2-like"/>
</dbReference>
<evidence type="ECO:0000256" key="7">
    <source>
        <dbReference type="ARBA" id="ARBA00023288"/>
    </source>
</evidence>
<protein>
    <recommendedName>
        <fullName evidence="10">Palmitoyltransferase</fullName>
        <ecNumber evidence="10">2.3.1.225</ecNumber>
    </recommendedName>
</protein>
<keyword evidence="2 10" id="KW-0808">Transferase</keyword>
<evidence type="ECO:0000313" key="13">
    <source>
        <dbReference type="Proteomes" id="UP001362899"/>
    </source>
</evidence>
<organism evidence="12 13">
    <name type="scientific">Starmerella bacillaris</name>
    <name type="common">Yeast</name>
    <name type="synonym">Candida zemplinina</name>
    <dbReference type="NCBI Taxonomy" id="1247836"/>
    <lineage>
        <taxon>Eukaryota</taxon>
        <taxon>Fungi</taxon>
        <taxon>Dikarya</taxon>
        <taxon>Ascomycota</taxon>
        <taxon>Saccharomycotina</taxon>
        <taxon>Dipodascomycetes</taxon>
        <taxon>Dipodascales</taxon>
        <taxon>Trichomonascaceae</taxon>
        <taxon>Starmerella</taxon>
    </lineage>
</organism>
<dbReference type="EC" id="2.3.1.225" evidence="10"/>
<comment type="caution">
    <text evidence="12">The sequence shown here is derived from an EMBL/GenBank/DDBJ whole genome shotgun (WGS) entry which is preliminary data.</text>
</comment>
<comment type="similarity">
    <text evidence="10">Belongs to the DHHC palmitoyltransferase family.</text>
</comment>
<keyword evidence="4 10" id="KW-1133">Transmembrane helix</keyword>
<keyword evidence="5 10" id="KW-0472">Membrane</keyword>